<protein>
    <submittedName>
        <fullName evidence="1">Predicted gene 12216</fullName>
    </submittedName>
</protein>
<keyword evidence="2" id="KW-1185">Reference proteome</keyword>
<dbReference type="Proteomes" id="UP000694415">
    <property type="component" value="Unplaced"/>
</dbReference>
<evidence type="ECO:0000313" key="1">
    <source>
        <dbReference type="Ensembl" id="ENSMSIP00000020629.1"/>
    </source>
</evidence>
<dbReference type="AlphaFoldDB" id="A0A8C6HF51"/>
<reference evidence="1" key="2">
    <citation type="submission" date="2025-09" db="UniProtKB">
        <authorList>
            <consortium name="Ensembl"/>
        </authorList>
    </citation>
    <scope>IDENTIFICATION</scope>
</reference>
<dbReference type="GeneTree" id="ENSGT01110000269085"/>
<sequence>MDSLLLKTCLEASPECWSAQRLRQEQLRGSAVTRLPAQPPLQLQLEASQWTCFSSASETHPAWISP</sequence>
<reference evidence="1" key="1">
    <citation type="submission" date="2025-08" db="UniProtKB">
        <authorList>
            <consortium name="Ensembl"/>
        </authorList>
    </citation>
    <scope>IDENTIFICATION</scope>
</reference>
<name>A0A8C6HF51_MUSSI</name>
<proteinExistence type="predicted"/>
<evidence type="ECO:0000313" key="2">
    <source>
        <dbReference type="Proteomes" id="UP000694415"/>
    </source>
</evidence>
<organism evidence="1 2">
    <name type="scientific">Mus spicilegus</name>
    <name type="common">Mound-building mouse</name>
    <dbReference type="NCBI Taxonomy" id="10103"/>
    <lineage>
        <taxon>Eukaryota</taxon>
        <taxon>Metazoa</taxon>
        <taxon>Chordata</taxon>
        <taxon>Craniata</taxon>
        <taxon>Vertebrata</taxon>
        <taxon>Euteleostomi</taxon>
        <taxon>Mammalia</taxon>
        <taxon>Eutheria</taxon>
        <taxon>Euarchontoglires</taxon>
        <taxon>Glires</taxon>
        <taxon>Rodentia</taxon>
        <taxon>Myomorpha</taxon>
        <taxon>Muroidea</taxon>
        <taxon>Muridae</taxon>
        <taxon>Murinae</taxon>
        <taxon>Mus</taxon>
        <taxon>Mus</taxon>
    </lineage>
</organism>
<dbReference type="Ensembl" id="ENSMSIT00000026051.1">
    <property type="protein sequence ID" value="ENSMSIP00000020629.1"/>
    <property type="gene ID" value="ENSMSIG00000017484.1"/>
</dbReference>
<accession>A0A8C6HF51</accession>